<dbReference type="Proteomes" id="UP000706525">
    <property type="component" value="Unassembled WGS sequence"/>
</dbReference>
<dbReference type="Pfam" id="PF09059">
    <property type="entry name" value="TyeA"/>
    <property type="match status" value="1"/>
</dbReference>
<dbReference type="EMBL" id="CAJZAG010000016">
    <property type="protein sequence ID" value="CAG9185916.1"/>
    <property type="molecule type" value="Genomic_DNA"/>
</dbReference>
<proteinExistence type="predicted"/>
<gene>
    <name evidence="3" type="ORF">LMG32289_06159</name>
</gene>
<dbReference type="InterPro" id="IPR015144">
    <property type="entry name" value="T3SS_TyeA"/>
</dbReference>
<feature type="compositionally biased region" description="Basic and acidic residues" evidence="1">
    <location>
        <begin position="359"/>
        <end position="375"/>
    </location>
</feature>
<protein>
    <recommendedName>
        <fullName evidence="2">Type III secretion system effector delivery regulator TyeA domain-containing protein</fullName>
    </recommendedName>
</protein>
<sequence length="382" mass="42955">MTNLVNFNRYSSAPSTPVTPVADATVRDAGSSLRRPYQVSSATSAMEMAAKTLAAASIGRPTYASIHNAKLSALLKGQRRNDALLSRNVVNHLSRRMIQLRDPRMEDLMRMAPEDDDVDVVMRSLRRKSLQPAAMALIVSSLALNCPPGRRRMRLDRELDRILSDGSDWDFGLLGWLEFGTIDQNYTTQMKALYQRAMTSTGELAKFFDRLRKVPHRRKKIGILIEALGAELSGLENDPPEGAHLAAVIKDLRRLLVFLGFDEACGAIVMHCDTPGLTDDFILHLVIRMIDQFSIYDEWIENQLTEVELTKERKITLLHELIRLFKMFPDTCFRDPDQRKQIVDAIQAAIAAHGTAPPMEDRPNGLQDRERHTEGTHGPAQS</sequence>
<dbReference type="InterPro" id="IPR038347">
    <property type="entry name" value="TyeA_sf"/>
</dbReference>
<feature type="region of interest" description="Disordered" evidence="1">
    <location>
        <begin position="353"/>
        <end position="382"/>
    </location>
</feature>
<dbReference type="Gene3D" id="1.20.1280.80">
    <property type="match status" value="1"/>
</dbReference>
<reference evidence="3 4" key="1">
    <citation type="submission" date="2021-08" db="EMBL/GenBank/DDBJ databases">
        <authorList>
            <person name="Peeters C."/>
        </authorList>
    </citation>
    <scope>NUCLEOTIDE SEQUENCE [LARGE SCALE GENOMIC DNA]</scope>
    <source>
        <strain evidence="3 4">LMG 32289</strain>
    </source>
</reference>
<accession>A0ABM8XZZ1</accession>
<evidence type="ECO:0000256" key="1">
    <source>
        <dbReference type="SAM" id="MobiDB-lite"/>
    </source>
</evidence>
<organism evidence="3 4">
    <name type="scientific">Cupriavidus pampae</name>
    <dbReference type="NCBI Taxonomy" id="659251"/>
    <lineage>
        <taxon>Bacteria</taxon>
        <taxon>Pseudomonadati</taxon>
        <taxon>Pseudomonadota</taxon>
        <taxon>Betaproteobacteria</taxon>
        <taxon>Burkholderiales</taxon>
        <taxon>Burkholderiaceae</taxon>
        <taxon>Cupriavidus</taxon>
    </lineage>
</organism>
<keyword evidence="4" id="KW-1185">Reference proteome</keyword>
<dbReference type="RefSeq" id="WP_223995233.1">
    <property type="nucleotide sequence ID" value="NZ_CAJZAG010000016.1"/>
</dbReference>
<evidence type="ECO:0000313" key="3">
    <source>
        <dbReference type="EMBL" id="CAG9185916.1"/>
    </source>
</evidence>
<feature type="domain" description="Type III secretion system effector delivery regulator TyeA" evidence="2">
    <location>
        <begin position="311"/>
        <end position="350"/>
    </location>
</feature>
<dbReference type="InterPro" id="IPR013351">
    <property type="entry name" value="T3SS_TyeA-rel"/>
</dbReference>
<comment type="caution">
    <text evidence="3">The sequence shown here is derived from an EMBL/GenBank/DDBJ whole genome shotgun (WGS) entry which is preliminary data.</text>
</comment>
<name>A0ABM8XZZ1_9BURK</name>
<evidence type="ECO:0000313" key="4">
    <source>
        <dbReference type="Proteomes" id="UP000706525"/>
    </source>
</evidence>
<evidence type="ECO:0000259" key="2">
    <source>
        <dbReference type="Pfam" id="PF09059"/>
    </source>
</evidence>
<dbReference type="NCBIfam" id="TIGR02511">
    <property type="entry name" value="type_III_tyeA"/>
    <property type="match status" value="1"/>
</dbReference>
<dbReference type="SUPFAM" id="SSF140591">
    <property type="entry name" value="Type III secretion system domain"/>
    <property type="match status" value="1"/>
</dbReference>